<proteinExistence type="inferred from homology"/>
<keyword evidence="2 7" id="KW-0813">Transport</keyword>
<sequence length="300" mass="34058">MDLSKQAPIEQAGKKVNEKHFKSRKRQQFIGKIIVYIILIAVSLVLLAPLGWMVSTSLKSMEEIVSFPPTLLPETFHWENYAYTVKAFPFFNYMKNTIFITAFVVAGNVLSNSFIAYGFAKINFPGKNVLFALVLATMMVPGFVTMIPQYILFTKIGWVGTYLPLIVPSFFGSAFYIFLMRQFYMSINNELIESAQMDGANHLYIWSRLMLPLTKPALITIGIMSFNGAWNDFLGPLLYITREENYTLQIGLQSFQNQSTTQWNYLMAGATLVMIPTIVLFFFAQKYFVEGMDLTGGTKG</sequence>
<feature type="transmembrane region" description="Helical" evidence="7">
    <location>
        <begin position="263"/>
        <end position="284"/>
    </location>
</feature>
<dbReference type="PANTHER" id="PTHR43744">
    <property type="entry name" value="ABC TRANSPORTER PERMEASE PROTEIN MG189-RELATED-RELATED"/>
    <property type="match status" value="1"/>
</dbReference>
<keyword evidence="6 7" id="KW-0472">Membrane</keyword>
<evidence type="ECO:0000256" key="6">
    <source>
        <dbReference type="ARBA" id="ARBA00023136"/>
    </source>
</evidence>
<comment type="caution">
    <text evidence="9">The sequence shown here is derived from an EMBL/GenBank/DDBJ whole genome shotgun (WGS) entry which is preliminary data.</text>
</comment>
<gene>
    <name evidence="9" type="ORF">AKA01nite_02040</name>
</gene>
<feature type="transmembrane region" description="Helical" evidence="7">
    <location>
        <begin position="98"/>
        <end position="117"/>
    </location>
</feature>
<dbReference type="Pfam" id="PF00528">
    <property type="entry name" value="BPD_transp_1"/>
    <property type="match status" value="1"/>
</dbReference>
<protein>
    <submittedName>
        <fullName evidence="9">Sugar ABC transporter permease</fullName>
    </submittedName>
</protein>
<accession>A0A511AS59</accession>
<feature type="transmembrane region" description="Helical" evidence="7">
    <location>
        <begin position="29"/>
        <end position="52"/>
    </location>
</feature>
<feature type="domain" description="ABC transmembrane type-1" evidence="8">
    <location>
        <begin position="94"/>
        <end position="284"/>
    </location>
</feature>
<evidence type="ECO:0000313" key="10">
    <source>
        <dbReference type="Proteomes" id="UP000321662"/>
    </source>
</evidence>
<keyword evidence="5 7" id="KW-1133">Transmembrane helix</keyword>
<dbReference type="InterPro" id="IPR000515">
    <property type="entry name" value="MetI-like"/>
</dbReference>
<keyword evidence="4 7" id="KW-0812">Transmembrane</keyword>
<evidence type="ECO:0000256" key="7">
    <source>
        <dbReference type="RuleBase" id="RU363032"/>
    </source>
</evidence>
<comment type="subcellular location">
    <subcellularLocation>
        <location evidence="1 7">Cell membrane</location>
        <topology evidence="1 7">Multi-pass membrane protein</topology>
    </subcellularLocation>
</comment>
<dbReference type="PANTHER" id="PTHR43744:SF12">
    <property type="entry name" value="ABC TRANSPORTER PERMEASE PROTEIN MG189-RELATED"/>
    <property type="match status" value="1"/>
</dbReference>
<feature type="transmembrane region" description="Helical" evidence="7">
    <location>
        <begin position="159"/>
        <end position="179"/>
    </location>
</feature>
<dbReference type="AlphaFoldDB" id="A0A511AS59"/>
<keyword evidence="3" id="KW-1003">Cell membrane</keyword>
<feature type="transmembrane region" description="Helical" evidence="7">
    <location>
        <begin position="129"/>
        <end position="153"/>
    </location>
</feature>
<dbReference type="GO" id="GO:0055085">
    <property type="term" value="P:transmembrane transport"/>
    <property type="evidence" value="ECO:0007669"/>
    <property type="project" value="InterPro"/>
</dbReference>
<evidence type="ECO:0000256" key="2">
    <source>
        <dbReference type="ARBA" id="ARBA00022448"/>
    </source>
</evidence>
<reference evidence="9 10" key="1">
    <citation type="submission" date="2019-07" db="EMBL/GenBank/DDBJ databases">
        <title>Whole genome shotgun sequence of Alkalibacterium kapii NBRC 103247.</title>
        <authorList>
            <person name="Hosoyama A."/>
            <person name="Uohara A."/>
            <person name="Ohji S."/>
            <person name="Ichikawa N."/>
        </authorList>
    </citation>
    <scope>NUCLEOTIDE SEQUENCE [LARGE SCALE GENOMIC DNA]</scope>
    <source>
        <strain evidence="9 10">NBRC 103247</strain>
    </source>
</reference>
<evidence type="ECO:0000256" key="5">
    <source>
        <dbReference type="ARBA" id="ARBA00022989"/>
    </source>
</evidence>
<dbReference type="CDD" id="cd06261">
    <property type="entry name" value="TM_PBP2"/>
    <property type="match status" value="1"/>
</dbReference>
<dbReference type="EMBL" id="BJUY01000002">
    <property type="protein sequence ID" value="GEK90582.1"/>
    <property type="molecule type" value="Genomic_DNA"/>
</dbReference>
<keyword evidence="10" id="KW-1185">Reference proteome</keyword>
<dbReference type="SUPFAM" id="SSF161098">
    <property type="entry name" value="MetI-like"/>
    <property type="match status" value="1"/>
</dbReference>
<dbReference type="PROSITE" id="PS50928">
    <property type="entry name" value="ABC_TM1"/>
    <property type="match status" value="1"/>
</dbReference>
<dbReference type="Proteomes" id="UP000321662">
    <property type="component" value="Unassembled WGS sequence"/>
</dbReference>
<evidence type="ECO:0000256" key="4">
    <source>
        <dbReference type="ARBA" id="ARBA00022692"/>
    </source>
</evidence>
<organism evidence="9 10">
    <name type="scientific">Alkalibacterium kapii</name>
    <dbReference type="NCBI Taxonomy" id="426704"/>
    <lineage>
        <taxon>Bacteria</taxon>
        <taxon>Bacillati</taxon>
        <taxon>Bacillota</taxon>
        <taxon>Bacilli</taxon>
        <taxon>Lactobacillales</taxon>
        <taxon>Carnobacteriaceae</taxon>
        <taxon>Alkalibacterium</taxon>
    </lineage>
</organism>
<name>A0A511AS59_9LACT</name>
<evidence type="ECO:0000313" key="9">
    <source>
        <dbReference type="EMBL" id="GEK90582.1"/>
    </source>
</evidence>
<dbReference type="OrthoDB" id="9771544at2"/>
<comment type="similarity">
    <text evidence="7">Belongs to the binding-protein-dependent transport system permease family.</text>
</comment>
<evidence type="ECO:0000259" key="8">
    <source>
        <dbReference type="PROSITE" id="PS50928"/>
    </source>
</evidence>
<dbReference type="Gene3D" id="1.10.3720.10">
    <property type="entry name" value="MetI-like"/>
    <property type="match status" value="1"/>
</dbReference>
<dbReference type="InterPro" id="IPR035906">
    <property type="entry name" value="MetI-like_sf"/>
</dbReference>
<evidence type="ECO:0000256" key="1">
    <source>
        <dbReference type="ARBA" id="ARBA00004651"/>
    </source>
</evidence>
<evidence type="ECO:0000256" key="3">
    <source>
        <dbReference type="ARBA" id="ARBA00022475"/>
    </source>
</evidence>
<dbReference type="GO" id="GO:0005886">
    <property type="term" value="C:plasma membrane"/>
    <property type="evidence" value="ECO:0007669"/>
    <property type="project" value="UniProtKB-SubCell"/>
</dbReference>